<evidence type="ECO:0008006" key="3">
    <source>
        <dbReference type="Google" id="ProtNLM"/>
    </source>
</evidence>
<organism evidence="1 2">
    <name type="scientific">Persicobacter diffluens</name>
    <dbReference type="NCBI Taxonomy" id="981"/>
    <lineage>
        <taxon>Bacteria</taxon>
        <taxon>Pseudomonadati</taxon>
        <taxon>Bacteroidota</taxon>
        <taxon>Cytophagia</taxon>
        <taxon>Cytophagales</taxon>
        <taxon>Persicobacteraceae</taxon>
        <taxon>Persicobacter</taxon>
    </lineage>
</organism>
<proteinExistence type="predicted"/>
<accession>A0AAN4VXZ3</accession>
<dbReference type="InterPro" id="IPR023214">
    <property type="entry name" value="HAD_sf"/>
</dbReference>
<sequence>MDSTTLVIFDLDNILPPSKYMQHFIPFAFGHKPSWSQDLFFLWKKKLYDFRLISENAYQRSLIKKYFKGINLFVLEEQCKRFFLKKSNLLFPENIRNKIKFHQLLDHQIIFISSLPKNLLYFWCREQSGLILANELEEKNELLTGNLKYNSLDDTLQMHWIKQKITPEYYSEVIVYSDKKENSKEWITYRRP</sequence>
<dbReference type="Gene3D" id="1.20.1440.100">
    <property type="entry name" value="SG protein - dephosphorylation function"/>
    <property type="match status" value="1"/>
</dbReference>
<dbReference type="Gene3D" id="3.40.50.1000">
    <property type="entry name" value="HAD superfamily/HAD-like"/>
    <property type="match status" value="1"/>
</dbReference>
<gene>
    <name evidence="1" type="ORF">PEDI_18610</name>
</gene>
<evidence type="ECO:0000313" key="1">
    <source>
        <dbReference type="EMBL" id="GJM61309.1"/>
    </source>
</evidence>
<protein>
    <recommendedName>
        <fullName evidence="3">Haloacid dehalogenase-like hydrolase</fullName>
    </recommendedName>
</protein>
<keyword evidence="2" id="KW-1185">Reference proteome</keyword>
<reference evidence="1 2" key="1">
    <citation type="submission" date="2021-12" db="EMBL/GenBank/DDBJ databases">
        <title>Genome sequencing of bacteria with rrn-lacking chromosome and rrn-plasmid.</title>
        <authorList>
            <person name="Anda M."/>
            <person name="Iwasaki W."/>
        </authorList>
    </citation>
    <scope>NUCLEOTIDE SEQUENCE [LARGE SCALE GENOMIC DNA]</scope>
    <source>
        <strain evidence="1 2">NBRC 15940</strain>
    </source>
</reference>
<dbReference type="EMBL" id="BQKE01000001">
    <property type="protein sequence ID" value="GJM61309.1"/>
    <property type="molecule type" value="Genomic_DNA"/>
</dbReference>
<dbReference type="Proteomes" id="UP001310022">
    <property type="component" value="Unassembled WGS sequence"/>
</dbReference>
<evidence type="ECO:0000313" key="2">
    <source>
        <dbReference type="Proteomes" id="UP001310022"/>
    </source>
</evidence>
<comment type="caution">
    <text evidence="1">The sequence shown here is derived from an EMBL/GenBank/DDBJ whole genome shotgun (WGS) entry which is preliminary data.</text>
</comment>
<name>A0AAN4VXZ3_9BACT</name>
<dbReference type="AlphaFoldDB" id="A0AAN4VXZ3"/>